<comment type="subcellular location">
    <subcellularLocation>
        <location evidence="1">Nucleus</location>
        <location evidence="1">Nucleolus</location>
    </subcellularLocation>
</comment>
<dbReference type="Gene3D" id="3.40.50.300">
    <property type="entry name" value="P-loop containing nucleotide triphosphate hydrolases"/>
    <property type="match status" value="1"/>
</dbReference>
<keyword evidence="5" id="KW-0539">Nucleus</keyword>
<dbReference type="PRINTS" id="PR00326">
    <property type="entry name" value="GTP1OBG"/>
</dbReference>
<dbReference type="InterPro" id="IPR012973">
    <property type="entry name" value="NOG_C"/>
</dbReference>
<dbReference type="InterPro" id="IPR031167">
    <property type="entry name" value="G_OBG"/>
</dbReference>
<gene>
    <name evidence="8" type="ORF">V6N11_039177</name>
</gene>
<evidence type="ECO:0000256" key="1">
    <source>
        <dbReference type="ARBA" id="ARBA00004604"/>
    </source>
</evidence>
<dbReference type="SUPFAM" id="SSF52540">
    <property type="entry name" value="P-loop containing nucleoside triphosphate hydrolases"/>
    <property type="match status" value="1"/>
</dbReference>
<dbReference type="Pfam" id="PF06858">
    <property type="entry name" value="NOG1"/>
    <property type="match status" value="1"/>
</dbReference>
<dbReference type="CDD" id="cd01897">
    <property type="entry name" value="NOG"/>
    <property type="match status" value="1"/>
</dbReference>
<reference evidence="8 9" key="1">
    <citation type="journal article" date="2024" name="G3 (Bethesda)">
        <title>Genome assembly of Hibiscus sabdariffa L. provides insights into metabolisms of medicinal natural products.</title>
        <authorList>
            <person name="Kim T."/>
        </authorList>
    </citation>
    <scope>NUCLEOTIDE SEQUENCE [LARGE SCALE GENOMIC DNA]</scope>
    <source>
        <strain evidence="8">TK-2024</strain>
        <tissue evidence="8">Old leaves</tissue>
    </source>
</reference>
<feature type="compositionally biased region" description="Basic and acidic residues" evidence="6">
    <location>
        <begin position="400"/>
        <end position="414"/>
    </location>
</feature>
<dbReference type="InterPro" id="IPR010674">
    <property type="entry name" value="NOG1_Rossman_fold_dom"/>
</dbReference>
<dbReference type="Pfam" id="PF17835">
    <property type="entry name" value="NOG1_N"/>
    <property type="match status" value="1"/>
</dbReference>
<evidence type="ECO:0000313" key="8">
    <source>
        <dbReference type="EMBL" id="KAK9026336.1"/>
    </source>
</evidence>
<evidence type="ECO:0000256" key="6">
    <source>
        <dbReference type="SAM" id="MobiDB-lite"/>
    </source>
</evidence>
<comment type="caution">
    <text evidence="8">The sequence shown here is derived from an EMBL/GenBank/DDBJ whole genome shotgun (WGS) entry which is preliminary data.</text>
</comment>
<dbReference type="Pfam" id="PF08155">
    <property type="entry name" value="NOGCT"/>
    <property type="match status" value="1"/>
</dbReference>
<dbReference type="Gene3D" id="1.20.120.1190">
    <property type="match status" value="1"/>
</dbReference>
<keyword evidence="3" id="KW-0547">Nucleotide-binding</keyword>
<dbReference type="InterPro" id="IPR041623">
    <property type="entry name" value="NOG1_N"/>
</dbReference>
<accession>A0ABR2SM82</accession>
<feature type="compositionally biased region" description="Basic residues" evidence="6">
    <location>
        <begin position="596"/>
        <end position="608"/>
    </location>
</feature>
<dbReference type="InterPro" id="IPR006073">
    <property type="entry name" value="GTP-bd"/>
</dbReference>
<sequence>MVQYNFKKITVVPNGKDFVDIILSRTQRQTPTVVHKGYAISRLRQFYMRKVKYTQQNFHEKLSTIIEEFPRLDEIHPFYADLLHVLYNKDHYKLALGQINTARNLISKIAKDYVKLLKYGDSLYRCKSLKVAALGRMCTVIKRIGPSLAYLEQIRQHMARLPSIDPNTRTILICGYPNVGKSSFMNKITRADVDVQPYAFTTKSLFVGHTDYKYLRYQVIDTPGILDRPFEDRNIIEMCSITALAHLRAAVLFFLDISGSCGYSIAQQAALFHSIKSLFMNKPLIIVCNKTDLQPLDGISEEDRKLVTEMKTEAMKTVIGQGGEPENEEGVLLTMSTLTEDGVIAVKNAACERLLNQRVELKKKSKKMNDCRNRFHVALPKPRDQKERPPCIPQAVLEAKTKQAEEEKKRKTEKDLEEENGGAGVYSASLKKNYILASDEWKEDVLPEILDGHNVYDFIDPDILLRLEELEREEGLRQAEEEADDFEMDGEELSPEEQEALAEIRKKKNLLIQQHRMKKSTAESRPVVPRKFDTDRKFTTKRMGRQLSTLGLDPSLAINRARSKSRGRKRERSVERGEADGGDTMDIDGNQESKKLRLRSMSRSRSRSRPPITEVVPGEGLKDSAQKSYSYIETKAPVLWETFHWKDGQALRHEIKLCSGGERSFTFSIFAALMFSDIDVDLVARRLQQLLPLPKTGLPPLPQPTIPTVLKPGLLPPFPSIPNLSSAPKVTLPPLSSFP</sequence>
<keyword evidence="2" id="KW-0690">Ribosome biogenesis</keyword>
<protein>
    <recommendedName>
        <fullName evidence="7">OBG-type G domain-containing protein</fullName>
    </recommendedName>
</protein>
<feature type="region of interest" description="Disordered" evidence="6">
    <location>
        <begin position="400"/>
        <end position="421"/>
    </location>
</feature>
<organism evidence="8 9">
    <name type="scientific">Hibiscus sabdariffa</name>
    <name type="common">roselle</name>
    <dbReference type="NCBI Taxonomy" id="183260"/>
    <lineage>
        <taxon>Eukaryota</taxon>
        <taxon>Viridiplantae</taxon>
        <taxon>Streptophyta</taxon>
        <taxon>Embryophyta</taxon>
        <taxon>Tracheophyta</taxon>
        <taxon>Spermatophyta</taxon>
        <taxon>Magnoliopsida</taxon>
        <taxon>eudicotyledons</taxon>
        <taxon>Gunneridae</taxon>
        <taxon>Pentapetalae</taxon>
        <taxon>rosids</taxon>
        <taxon>malvids</taxon>
        <taxon>Malvales</taxon>
        <taxon>Malvaceae</taxon>
        <taxon>Malvoideae</taxon>
        <taxon>Hibiscus</taxon>
    </lineage>
</organism>
<evidence type="ECO:0000313" key="9">
    <source>
        <dbReference type="Proteomes" id="UP001396334"/>
    </source>
</evidence>
<feature type="compositionally biased region" description="Basic residues" evidence="6">
    <location>
        <begin position="561"/>
        <end position="571"/>
    </location>
</feature>
<dbReference type="PROSITE" id="PS51710">
    <property type="entry name" value="G_OBG"/>
    <property type="match status" value="1"/>
</dbReference>
<dbReference type="PANTHER" id="PTHR45759">
    <property type="entry name" value="NUCLEOLAR GTP-BINDING PROTEIN 1"/>
    <property type="match status" value="1"/>
</dbReference>
<dbReference type="EMBL" id="JBBPBN010000013">
    <property type="protein sequence ID" value="KAK9026336.1"/>
    <property type="molecule type" value="Genomic_DNA"/>
</dbReference>
<keyword evidence="9" id="KW-1185">Reference proteome</keyword>
<name>A0ABR2SM82_9ROSI</name>
<evidence type="ECO:0000256" key="2">
    <source>
        <dbReference type="ARBA" id="ARBA00022517"/>
    </source>
</evidence>
<dbReference type="InterPro" id="IPR027417">
    <property type="entry name" value="P-loop_NTPase"/>
</dbReference>
<evidence type="ECO:0000256" key="3">
    <source>
        <dbReference type="ARBA" id="ARBA00022741"/>
    </source>
</evidence>
<proteinExistence type="predicted"/>
<keyword evidence="4" id="KW-0342">GTP-binding</keyword>
<evidence type="ECO:0000259" key="7">
    <source>
        <dbReference type="PROSITE" id="PS51710"/>
    </source>
</evidence>
<dbReference type="Proteomes" id="UP001396334">
    <property type="component" value="Unassembled WGS sequence"/>
</dbReference>
<evidence type="ECO:0000256" key="4">
    <source>
        <dbReference type="ARBA" id="ARBA00023134"/>
    </source>
</evidence>
<feature type="region of interest" description="Disordered" evidence="6">
    <location>
        <begin position="543"/>
        <end position="620"/>
    </location>
</feature>
<evidence type="ECO:0000256" key="5">
    <source>
        <dbReference type="ARBA" id="ARBA00023242"/>
    </source>
</evidence>
<feature type="domain" description="OBG-type G" evidence="7">
    <location>
        <begin position="169"/>
        <end position="355"/>
    </location>
</feature>